<dbReference type="Proteomes" id="UP001165289">
    <property type="component" value="Unassembled WGS sequence"/>
</dbReference>
<gene>
    <name evidence="1" type="ORF">LOD99_11326</name>
</gene>
<name>A0AAV7K4C2_9METZ</name>
<sequence>MSEKQLQVFIDLLFPSIGENSGGQPVFCCLKIILCQLENVLKSKNIKRYNFETLVLSLKCQLISPVCYVYLQSLDSLSLPNLSTLKRLYSNFGLDSEFINYLKQSATSLTDGSVML</sequence>
<comment type="caution">
    <text evidence="1">The sequence shown here is derived from an EMBL/GenBank/DDBJ whole genome shotgun (WGS) entry which is preliminary data.</text>
</comment>
<protein>
    <submittedName>
        <fullName evidence="1">Uncharacterized protein</fullName>
    </submittedName>
</protein>
<dbReference type="EMBL" id="JAKMXF010000157">
    <property type="protein sequence ID" value="KAI6656087.1"/>
    <property type="molecule type" value="Genomic_DNA"/>
</dbReference>
<dbReference type="AlphaFoldDB" id="A0AAV7K4C2"/>
<proteinExistence type="predicted"/>
<evidence type="ECO:0000313" key="1">
    <source>
        <dbReference type="EMBL" id="KAI6656087.1"/>
    </source>
</evidence>
<organism evidence="1 2">
    <name type="scientific">Oopsacas minuta</name>
    <dbReference type="NCBI Taxonomy" id="111878"/>
    <lineage>
        <taxon>Eukaryota</taxon>
        <taxon>Metazoa</taxon>
        <taxon>Porifera</taxon>
        <taxon>Hexactinellida</taxon>
        <taxon>Hexasterophora</taxon>
        <taxon>Lyssacinosida</taxon>
        <taxon>Leucopsacidae</taxon>
        <taxon>Oopsacas</taxon>
    </lineage>
</organism>
<evidence type="ECO:0000313" key="2">
    <source>
        <dbReference type="Proteomes" id="UP001165289"/>
    </source>
</evidence>
<keyword evidence="2" id="KW-1185">Reference proteome</keyword>
<reference evidence="1 2" key="1">
    <citation type="journal article" date="2023" name="BMC Biol.">
        <title>The compact genome of the sponge Oopsacas minuta (Hexactinellida) is lacking key metazoan core genes.</title>
        <authorList>
            <person name="Santini S."/>
            <person name="Schenkelaars Q."/>
            <person name="Jourda C."/>
            <person name="Duchesne M."/>
            <person name="Belahbib H."/>
            <person name="Rocher C."/>
            <person name="Selva M."/>
            <person name="Riesgo A."/>
            <person name="Vervoort M."/>
            <person name="Leys S.P."/>
            <person name="Kodjabachian L."/>
            <person name="Le Bivic A."/>
            <person name="Borchiellini C."/>
            <person name="Claverie J.M."/>
            <person name="Renard E."/>
        </authorList>
    </citation>
    <scope>NUCLEOTIDE SEQUENCE [LARGE SCALE GENOMIC DNA]</scope>
    <source>
        <strain evidence="1">SPO-2</strain>
    </source>
</reference>
<accession>A0AAV7K4C2</accession>